<name>A0AB35UN79_9FIRM</name>
<organism evidence="2 3">
    <name type="scientific">Dielma fastidiosa</name>
    <dbReference type="NCBI Taxonomy" id="1034346"/>
    <lineage>
        <taxon>Bacteria</taxon>
        <taxon>Bacillati</taxon>
        <taxon>Bacillota</taxon>
        <taxon>Erysipelotrichia</taxon>
        <taxon>Erysipelotrichales</taxon>
        <taxon>Erysipelotrichaceae</taxon>
        <taxon>Dielma</taxon>
    </lineage>
</organism>
<proteinExistence type="predicted"/>
<dbReference type="RefSeq" id="WP_276935077.1">
    <property type="nucleotide sequence ID" value="NZ_BAABZA010000011.1"/>
</dbReference>
<evidence type="ECO:0000256" key="1">
    <source>
        <dbReference type="SAM" id="Phobius"/>
    </source>
</evidence>
<dbReference type="EMBL" id="JALDAW010000013">
    <property type="protein sequence ID" value="MDY5168230.1"/>
    <property type="molecule type" value="Genomic_DNA"/>
</dbReference>
<protein>
    <recommendedName>
        <fullName evidence="4">Conjugative transposon protein TcpC</fullName>
    </recommendedName>
</protein>
<dbReference type="Proteomes" id="UP001276902">
    <property type="component" value="Unassembled WGS sequence"/>
</dbReference>
<evidence type="ECO:0000313" key="2">
    <source>
        <dbReference type="EMBL" id="MDY5168230.1"/>
    </source>
</evidence>
<keyword evidence="1" id="KW-0472">Membrane</keyword>
<sequence length="303" mass="33679">MAKKTSNPVKLKKPHVILWLGIIIVLVPCIILGVVLMNSLENSREPVVADRFKNELNPAITETDLASIRSNLNYDNIDNLEVNLISATLRVMINTSDDMAEGDLLWILNDAADKIAAVLPIETYFTNSAATKMYDLEIHVYNTTKGSETLPQIYYVKTKNAANEDWVIDNYTVAKNPELAKSILDPNITDTDIENVKAALSYDNVDSVRVSVIDNLLRVSIDANDNIGEDDLLWLLNDAAEKVVSVLPIETYFSDAEDAKNMNLEVHVYNIAEGSDDLPQIYYVKAKMADAADWSVVNQADSN</sequence>
<dbReference type="AlphaFoldDB" id="A0AB35UN79"/>
<evidence type="ECO:0000313" key="3">
    <source>
        <dbReference type="Proteomes" id="UP001276902"/>
    </source>
</evidence>
<keyword evidence="1" id="KW-1133">Transmembrane helix</keyword>
<keyword evidence="1" id="KW-0812">Transmembrane</keyword>
<reference evidence="2" key="1">
    <citation type="submission" date="2022-03" db="EMBL/GenBank/DDBJ databases">
        <title>First case of bacteraemia caused by Dielma fastidiosa in a patient hospitalised with diverticulitis.</title>
        <authorList>
            <person name="Forman-Ankjaer B."/>
            <person name="Hvid-Jensen F."/>
            <person name="Kobel C.M."/>
            <person name="Greve T."/>
        </authorList>
    </citation>
    <scope>NUCLEOTIDE SEQUENCE</scope>
    <source>
        <strain evidence="2">AUH_DF_2021</strain>
    </source>
</reference>
<evidence type="ECO:0008006" key="4">
    <source>
        <dbReference type="Google" id="ProtNLM"/>
    </source>
</evidence>
<feature type="transmembrane region" description="Helical" evidence="1">
    <location>
        <begin position="16"/>
        <end position="37"/>
    </location>
</feature>
<comment type="caution">
    <text evidence="2">The sequence shown here is derived from an EMBL/GenBank/DDBJ whole genome shotgun (WGS) entry which is preliminary data.</text>
</comment>
<accession>A0AB35UN79</accession>
<gene>
    <name evidence="2" type="ORF">MQE39_08895</name>
</gene>